<evidence type="ECO:0000313" key="2">
    <source>
        <dbReference type="EMBL" id="KAF6302949.1"/>
    </source>
</evidence>
<proteinExistence type="predicted"/>
<dbReference type="AlphaFoldDB" id="A0A7J7TQC6"/>
<gene>
    <name evidence="2" type="ORF">mRhiFer1_008688</name>
</gene>
<accession>A0A7J7TQC6</accession>
<protein>
    <submittedName>
        <fullName evidence="2">Uncharacterized protein</fullName>
    </submittedName>
</protein>
<dbReference type="EMBL" id="JACAGC010000018">
    <property type="protein sequence ID" value="KAF6302949.1"/>
    <property type="molecule type" value="Genomic_DNA"/>
</dbReference>
<organism evidence="2 3">
    <name type="scientific">Rhinolophus ferrumequinum</name>
    <name type="common">Greater horseshoe bat</name>
    <dbReference type="NCBI Taxonomy" id="59479"/>
    <lineage>
        <taxon>Eukaryota</taxon>
        <taxon>Metazoa</taxon>
        <taxon>Chordata</taxon>
        <taxon>Craniata</taxon>
        <taxon>Vertebrata</taxon>
        <taxon>Euteleostomi</taxon>
        <taxon>Mammalia</taxon>
        <taxon>Eutheria</taxon>
        <taxon>Laurasiatheria</taxon>
        <taxon>Chiroptera</taxon>
        <taxon>Yinpterochiroptera</taxon>
        <taxon>Rhinolophoidea</taxon>
        <taxon>Rhinolophidae</taxon>
        <taxon>Rhinolophinae</taxon>
        <taxon>Rhinolophus</taxon>
    </lineage>
</organism>
<name>A0A7J7TQC6_RHIFE</name>
<feature type="region of interest" description="Disordered" evidence="1">
    <location>
        <begin position="30"/>
        <end position="75"/>
    </location>
</feature>
<dbReference type="Proteomes" id="UP000585614">
    <property type="component" value="Unassembled WGS sequence"/>
</dbReference>
<comment type="caution">
    <text evidence="2">The sequence shown here is derived from an EMBL/GenBank/DDBJ whole genome shotgun (WGS) entry which is preliminary data.</text>
</comment>
<evidence type="ECO:0000256" key="1">
    <source>
        <dbReference type="SAM" id="MobiDB-lite"/>
    </source>
</evidence>
<sequence length="131" mass="13807">MGLGLDARGFSFLGRWQSLTHYGFALSQPADATRETEGHGAEGPNVKKPWGTWPGGRHGSLGRQGSVPQAGDGTEERVCPTSVICPLLHSVLEGTGPVLSPVRAAVQPNTARAHFPGSLFEHGSSPWCPEP</sequence>
<evidence type="ECO:0000313" key="3">
    <source>
        <dbReference type="Proteomes" id="UP000585614"/>
    </source>
</evidence>
<reference evidence="2 3" key="1">
    <citation type="journal article" date="2020" name="Nature">
        <title>Six reference-quality genomes reveal evolution of bat adaptations.</title>
        <authorList>
            <person name="Jebb D."/>
            <person name="Huang Z."/>
            <person name="Pippel M."/>
            <person name="Hughes G.M."/>
            <person name="Lavrichenko K."/>
            <person name="Devanna P."/>
            <person name="Winkler S."/>
            <person name="Jermiin L.S."/>
            <person name="Skirmuntt E.C."/>
            <person name="Katzourakis A."/>
            <person name="Burkitt-Gray L."/>
            <person name="Ray D.A."/>
            <person name="Sullivan K.A.M."/>
            <person name="Roscito J.G."/>
            <person name="Kirilenko B.M."/>
            <person name="Davalos L.M."/>
            <person name="Corthals A.P."/>
            <person name="Power M.L."/>
            <person name="Jones G."/>
            <person name="Ransome R.D."/>
            <person name="Dechmann D.K.N."/>
            <person name="Locatelli A.G."/>
            <person name="Puechmaille S.J."/>
            <person name="Fedrigo O."/>
            <person name="Jarvis E.D."/>
            <person name="Hiller M."/>
            <person name="Vernes S.C."/>
            <person name="Myers E.W."/>
            <person name="Teeling E.C."/>
        </authorList>
    </citation>
    <scope>NUCLEOTIDE SEQUENCE [LARGE SCALE GENOMIC DNA]</scope>
    <source>
        <strain evidence="2">MRhiFer1</strain>
        <tissue evidence="2">Lung</tissue>
    </source>
</reference>